<evidence type="ECO:0000256" key="9">
    <source>
        <dbReference type="PROSITE-ProRule" id="PRU00277"/>
    </source>
</evidence>
<dbReference type="Proteomes" id="UP000231358">
    <property type="component" value="Unassembled WGS sequence"/>
</dbReference>
<dbReference type="GO" id="GO:0006508">
    <property type="term" value="P:proteolysis"/>
    <property type="evidence" value="ECO:0007669"/>
    <property type="project" value="UniProtKB-KW"/>
</dbReference>
<sequence>MGIIDFIKDIIRPGNGVDYPKAGDMVTVHYHGYLYDPTRSWNRGRRFDSSIKRGIPFTFQIGMGTVIKGWEVGILGMSLGEKALLTFGPVVITDMVHGSPNVVKMRFSRGKQSVSNNNSFAVPMGNYIPVGIYYVNASIGTPKQVVNLQLDTGSSDVWAFGVHSCDTTTSYCLGGAYNPNQSSTATVISEGGFEISYVTQGSGVIGNWVKDDFSVGNITITGLSLGVATQAAGVPTGIMGIGFSADESNSTLYPNFVDQMVAQGLTKSRSYSLWLDDLDNSTGSVLFGGYDSDKYINELVAVPMQPNASGIFSQFAVTWTSLSFTDANGNQTTLSGQDFREYAILDSGTTRVLVPDDIYTQIASAAGVQDNGRVDCALSTAAGTFNFGFGGPTGAAIPVPVHEFVLPVIFPNGTRLTDQNGTEVCIFGMEAQNNRPLLLGDTMLRAAYVVYNLDEKWIAMAPTNFNSTTSNITEIIPSSSLPAGWSSAPNISVSQTATGSFTSGGSVPATASGSVTSGFSTPVTASTGAIGFTTAI</sequence>
<keyword evidence="4 10" id="KW-0645">Protease</keyword>
<name>A0A2G7GBC3_9EURO</name>
<evidence type="ECO:0000256" key="6">
    <source>
        <dbReference type="ARBA" id="ARBA00022750"/>
    </source>
</evidence>
<dbReference type="AlphaFoldDB" id="A0A2G7GBC3"/>
<keyword evidence="9" id="KW-0697">Rotamase</keyword>
<dbReference type="Pfam" id="PF00254">
    <property type="entry name" value="FKBP_C"/>
    <property type="match status" value="1"/>
</dbReference>
<dbReference type="InterPro" id="IPR001969">
    <property type="entry name" value="Aspartic_peptidase_AS"/>
</dbReference>
<keyword evidence="14" id="KW-1185">Reference proteome</keyword>
<evidence type="ECO:0000259" key="11">
    <source>
        <dbReference type="PROSITE" id="PS50059"/>
    </source>
</evidence>
<feature type="domain" description="Peptidase A1" evidence="12">
    <location>
        <begin position="133"/>
        <end position="461"/>
    </location>
</feature>
<evidence type="ECO:0000313" key="13">
    <source>
        <dbReference type="EMBL" id="PIG89351.1"/>
    </source>
</evidence>
<reference evidence="13 14" key="1">
    <citation type="submission" date="2017-05" db="EMBL/GenBank/DDBJ databases">
        <title>Genome sequence for an aflatoxigenic pathogen of Argentinian peanut, Aspergillus arachidicola.</title>
        <authorList>
            <person name="Moore G."/>
            <person name="Beltz S.B."/>
            <person name="Mack B.M."/>
        </authorList>
    </citation>
    <scope>NUCLEOTIDE SEQUENCE [LARGE SCALE GENOMIC DNA]</scope>
    <source>
        <strain evidence="13 14">CBS 117610</strain>
    </source>
</reference>
<keyword evidence="3" id="KW-0472">Membrane</keyword>
<dbReference type="CDD" id="cd05474">
    <property type="entry name" value="SAP_like"/>
    <property type="match status" value="1"/>
</dbReference>
<accession>A0A2G7GBC3</accession>
<dbReference type="PANTHER" id="PTHR47966:SF65">
    <property type="entry name" value="ASPARTIC-TYPE ENDOPEPTIDASE"/>
    <property type="match status" value="1"/>
</dbReference>
<dbReference type="InterPro" id="IPR001179">
    <property type="entry name" value="PPIase_FKBP_dom"/>
</dbReference>
<dbReference type="PROSITE" id="PS50059">
    <property type="entry name" value="FKBP_PPIASE"/>
    <property type="match status" value="1"/>
</dbReference>
<comment type="similarity">
    <text evidence="2 10">Belongs to the peptidase A1 family.</text>
</comment>
<dbReference type="EMBL" id="NEXV01000063">
    <property type="protein sequence ID" value="PIG89351.1"/>
    <property type="molecule type" value="Genomic_DNA"/>
</dbReference>
<dbReference type="InterPro" id="IPR021109">
    <property type="entry name" value="Peptidase_aspartic_dom_sf"/>
</dbReference>
<dbReference type="STRING" id="656916.A0A2G7GBC3"/>
<dbReference type="PROSITE" id="PS00141">
    <property type="entry name" value="ASP_PROTEASE"/>
    <property type="match status" value="1"/>
</dbReference>
<feature type="active site" evidence="8">
    <location>
        <position position="346"/>
    </location>
</feature>
<proteinExistence type="inferred from homology"/>
<dbReference type="PRINTS" id="PR00792">
    <property type="entry name" value="PEPSIN"/>
</dbReference>
<evidence type="ECO:0000256" key="2">
    <source>
        <dbReference type="ARBA" id="ARBA00007447"/>
    </source>
</evidence>
<evidence type="ECO:0000256" key="4">
    <source>
        <dbReference type="ARBA" id="ARBA00022670"/>
    </source>
</evidence>
<keyword evidence="9" id="KW-0413">Isomerase</keyword>
<evidence type="ECO:0000256" key="3">
    <source>
        <dbReference type="ARBA" id="ARBA00022622"/>
    </source>
</evidence>
<dbReference type="SUPFAM" id="SSF50630">
    <property type="entry name" value="Acid proteases"/>
    <property type="match status" value="1"/>
</dbReference>
<evidence type="ECO:0000256" key="7">
    <source>
        <dbReference type="ARBA" id="ARBA00022801"/>
    </source>
</evidence>
<keyword evidence="6 10" id="KW-0064">Aspartyl protease</keyword>
<dbReference type="PANTHER" id="PTHR47966">
    <property type="entry name" value="BETA-SITE APP-CLEAVING ENZYME, ISOFORM A-RELATED"/>
    <property type="match status" value="1"/>
</dbReference>
<feature type="domain" description="PPIase FKBP-type" evidence="11">
    <location>
        <begin position="23"/>
        <end position="89"/>
    </location>
</feature>
<keyword evidence="3" id="KW-0336">GPI-anchor</keyword>
<comment type="caution">
    <text evidence="13">The sequence shown here is derived from an EMBL/GenBank/DDBJ whole genome shotgun (WGS) entry which is preliminary data.</text>
</comment>
<comment type="catalytic activity">
    <reaction evidence="9">
        <text>[protein]-peptidylproline (omega=180) = [protein]-peptidylproline (omega=0)</text>
        <dbReference type="Rhea" id="RHEA:16237"/>
        <dbReference type="Rhea" id="RHEA-COMP:10747"/>
        <dbReference type="Rhea" id="RHEA-COMP:10748"/>
        <dbReference type="ChEBI" id="CHEBI:83833"/>
        <dbReference type="ChEBI" id="CHEBI:83834"/>
        <dbReference type="EC" id="5.2.1.8"/>
    </reaction>
</comment>
<dbReference type="Pfam" id="PF00026">
    <property type="entry name" value="Asp"/>
    <property type="match status" value="1"/>
</dbReference>
<dbReference type="GO" id="GO:0005886">
    <property type="term" value="C:plasma membrane"/>
    <property type="evidence" value="ECO:0007669"/>
    <property type="project" value="UniProtKB-SubCell"/>
</dbReference>
<dbReference type="GO" id="GO:0004190">
    <property type="term" value="F:aspartic-type endopeptidase activity"/>
    <property type="evidence" value="ECO:0007669"/>
    <property type="project" value="UniProtKB-KW"/>
</dbReference>
<feature type="active site" evidence="8">
    <location>
        <position position="151"/>
    </location>
</feature>
<dbReference type="GO" id="GO:0098552">
    <property type="term" value="C:side of membrane"/>
    <property type="evidence" value="ECO:0007669"/>
    <property type="project" value="UniProtKB-KW"/>
</dbReference>
<dbReference type="InterPro" id="IPR033876">
    <property type="entry name" value="SAP-like"/>
</dbReference>
<evidence type="ECO:0000256" key="1">
    <source>
        <dbReference type="ARBA" id="ARBA00004609"/>
    </source>
</evidence>
<dbReference type="InterPro" id="IPR046357">
    <property type="entry name" value="PPIase_dom_sf"/>
</dbReference>
<dbReference type="GO" id="GO:0003755">
    <property type="term" value="F:peptidyl-prolyl cis-trans isomerase activity"/>
    <property type="evidence" value="ECO:0007669"/>
    <property type="project" value="UniProtKB-KW"/>
</dbReference>
<keyword evidence="5" id="KW-0732">Signal</keyword>
<dbReference type="InterPro" id="IPR033121">
    <property type="entry name" value="PEPTIDASE_A1"/>
</dbReference>
<dbReference type="Gene3D" id="3.10.50.40">
    <property type="match status" value="1"/>
</dbReference>
<comment type="subcellular location">
    <subcellularLocation>
        <location evidence="1">Cell membrane</location>
        <topology evidence="1">Lipid-anchor</topology>
        <topology evidence="1">GPI-anchor</topology>
    </subcellularLocation>
</comment>
<evidence type="ECO:0000256" key="10">
    <source>
        <dbReference type="RuleBase" id="RU000454"/>
    </source>
</evidence>
<protein>
    <recommendedName>
        <fullName evidence="9">peptidylprolyl isomerase</fullName>
        <ecNumber evidence="9">5.2.1.8</ecNumber>
    </recommendedName>
</protein>
<evidence type="ECO:0000259" key="12">
    <source>
        <dbReference type="PROSITE" id="PS51767"/>
    </source>
</evidence>
<dbReference type="PROSITE" id="PS51767">
    <property type="entry name" value="PEPTIDASE_A1"/>
    <property type="match status" value="1"/>
</dbReference>
<keyword evidence="3" id="KW-0325">Glycoprotein</keyword>
<evidence type="ECO:0000313" key="14">
    <source>
        <dbReference type="Proteomes" id="UP000231358"/>
    </source>
</evidence>
<dbReference type="EC" id="5.2.1.8" evidence="9"/>
<keyword evidence="3" id="KW-0449">Lipoprotein</keyword>
<dbReference type="InterPro" id="IPR001461">
    <property type="entry name" value="Aspartic_peptidase_A1"/>
</dbReference>
<gene>
    <name evidence="13" type="ORF">AARAC_006580</name>
</gene>
<organism evidence="13 14">
    <name type="scientific">Aspergillus arachidicola</name>
    <dbReference type="NCBI Taxonomy" id="656916"/>
    <lineage>
        <taxon>Eukaryota</taxon>
        <taxon>Fungi</taxon>
        <taxon>Dikarya</taxon>
        <taxon>Ascomycota</taxon>
        <taxon>Pezizomycotina</taxon>
        <taxon>Eurotiomycetes</taxon>
        <taxon>Eurotiomycetidae</taxon>
        <taxon>Eurotiales</taxon>
        <taxon>Aspergillaceae</taxon>
        <taxon>Aspergillus</taxon>
        <taxon>Aspergillus subgen. Circumdati</taxon>
    </lineage>
</organism>
<dbReference type="SUPFAM" id="SSF54534">
    <property type="entry name" value="FKBP-like"/>
    <property type="match status" value="1"/>
</dbReference>
<evidence type="ECO:0000256" key="8">
    <source>
        <dbReference type="PIRSR" id="PIRSR601461-1"/>
    </source>
</evidence>
<dbReference type="Gene3D" id="2.40.70.10">
    <property type="entry name" value="Acid Proteases"/>
    <property type="match status" value="2"/>
</dbReference>
<evidence type="ECO:0000256" key="5">
    <source>
        <dbReference type="ARBA" id="ARBA00022729"/>
    </source>
</evidence>
<keyword evidence="7 10" id="KW-0378">Hydrolase</keyword>